<keyword evidence="1" id="KW-0547">Nucleotide-binding</keyword>
<dbReference type="Proteomes" id="UP000621540">
    <property type="component" value="Unassembled WGS sequence"/>
</dbReference>
<dbReference type="InterPro" id="IPR025501">
    <property type="entry name" value="MinD_FleN"/>
</dbReference>
<feature type="domain" description="CobQ/CobB/MinD/ParA nucleotide binding" evidence="3">
    <location>
        <begin position="32"/>
        <end position="251"/>
    </location>
</feature>
<evidence type="ECO:0000313" key="5">
    <source>
        <dbReference type="Proteomes" id="UP000621540"/>
    </source>
</evidence>
<dbReference type="InterPro" id="IPR027417">
    <property type="entry name" value="P-loop_NTPase"/>
</dbReference>
<keyword evidence="5" id="KW-1185">Reference proteome</keyword>
<dbReference type="RefSeq" id="WP_022515593.1">
    <property type="nucleotide sequence ID" value="NZ_JACOQH010000002.1"/>
</dbReference>
<dbReference type="PANTHER" id="PTHR43384:SF4">
    <property type="entry name" value="CELLULOSE BIOSYNTHESIS PROTEIN BCSQ-RELATED"/>
    <property type="match status" value="1"/>
</dbReference>
<evidence type="ECO:0000313" key="4">
    <source>
        <dbReference type="EMBL" id="MBC5753078.1"/>
    </source>
</evidence>
<dbReference type="Gene3D" id="3.40.50.300">
    <property type="entry name" value="P-loop containing nucleotide triphosphate hydrolases"/>
    <property type="match status" value="1"/>
</dbReference>
<sequence>MQDQAQQLRNVIKQRNIKTTVTPKVKAKARVLTITSGKGGVGKSNLAVNLAIQLRKSGKRVIIFDADIGLANVEVMFGTIPKYNLGDLVYRGKKLSEIVMEGPMGVGFVSGGSGIAGLNHLTAAQIDRLVDELGTLDELADVIIIDTGAGISDSVLKFVVSSPEVLLVTTPDPSSITDSYSLLKILYQQPEFEPQETKIRFVANKVASVEDGEALYEKMRLVVSKFLGGDLQYLGMVPLDLALERAVQKQQVVSLEAPSSNAARAFETLADNLLYGEQKKAVVKKGISQFFSNFLNR</sequence>
<dbReference type="PIRSF" id="PIRSF003092">
    <property type="entry name" value="MinD"/>
    <property type="match status" value="1"/>
</dbReference>
<evidence type="ECO:0000256" key="2">
    <source>
        <dbReference type="ARBA" id="ARBA00022840"/>
    </source>
</evidence>
<dbReference type="CDD" id="cd02038">
    <property type="entry name" value="FlhG-like"/>
    <property type="match status" value="1"/>
</dbReference>
<dbReference type="PANTHER" id="PTHR43384">
    <property type="entry name" value="SEPTUM SITE-DETERMINING PROTEIN MIND HOMOLOG, CHLOROPLASTIC-RELATED"/>
    <property type="match status" value="1"/>
</dbReference>
<dbReference type="InterPro" id="IPR033875">
    <property type="entry name" value="FlhG"/>
</dbReference>
<protein>
    <submittedName>
        <fullName evidence="4">MinD/ParA family protein</fullName>
    </submittedName>
</protein>
<reference evidence="4 5" key="1">
    <citation type="submission" date="2020-08" db="EMBL/GenBank/DDBJ databases">
        <title>Genome public.</title>
        <authorList>
            <person name="Liu C."/>
            <person name="Sun Q."/>
        </authorList>
    </citation>
    <scope>NUCLEOTIDE SEQUENCE [LARGE SCALE GENOMIC DNA]</scope>
    <source>
        <strain evidence="4 5">BX0805</strain>
    </source>
</reference>
<proteinExistence type="predicted"/>
<gene>
    <name evidence="4" type="ORF">H8Z76_03390</name>
</gene>
<dbReference type="InterPro" id="IPR050625">
    <property type="entry name" value="ParA/MinD_ATPase"/>
</dbReference>
<evidence type="ECO:0000259" key="3">
    <source>
        <dbReference type="Pfam" id="PF01656"/>
    </source>
</evidence>
<comment type="caution">
    <text evidence="4">The sequence shown here is derived from an EMBL/GenBank/DDBJ whole genome shotgun (WGS) entry which is preliminary data.</text>
</comment>
<dbReference type="SUPFAM" id="SSF52540">
    <property type="entry name" value="P-loop containing nucleoside triphosphate hydrolases"/>
    <property type="match status" value="1"/>
</dbReference>
<dbReference type="Pfam" id="PF01656">
    <property type="entry name" value="CbiA"/>
    <property type="match status" value="1"/>
</dbReference>
<dbReference type="InterPro" id="IPR002586">
    <property type="entry name" value="CobQ/CobB/MinD/ParA_Nub-bd_dom"/>
</dbReference>
<evidence type="ECO:0000256" key="1">
    <source>
        <dbReference type="ARBA" id="ARBA00022741"/>
    </source>
</evidence>
<name>A0ABR7I823_9FIRM</name>
<accession>A0ABR7I823</accession>
<keyword evidence="2" id="KW-0067">ATP-binding</keyword>
<organism evidence="4 5">
    <name type="scientific">Roseburia yibonii</name>
    <dbReference type="NCBI Taxonomy" id="2763063"/>
    <lineage>
        <taxon>Bacteria</taxon>
        <taxon>Bacillati</taxon>
        <taxon>Bacillota</taxon>
        <taxon>Clostridia</taxon>
        <taxon>Lachnospirales</taxon>
        <taxon>Lachnospiraceae</taxon>
        <taxon>Roseburia</taxon>
    </lineage>
</organism>
<dbReference type="EMBL" id="JACOQH010000002">
    <property type="protein sequence ID" value="MBC5753078.1"/>
    <property type="molecule type" value="Genomic_DNA"/>
</dbReference>